<dbReference type="AlphaFoldDB" id="X0XEU0"/>
<name>X0XEU0_9ZZZZ</name>
<feature type="transmembrane region" description="Helical" evidence="1">
    <location>
        <begin position="6"/>
        <end position="30"/>
    </location>
</feature>
<reference evidence="2" key="1">
    <citation type="journal article" date="2014" name="Front. Microbiol.">
        <title>High frequency of phylogenetically diverse reductive dehalogenase-homologous genes in deep subseafloor sedimentary metagenomes.</title>
        <authorList>
            <person name="Kawai M."/>
            <person name="Futagami T."/>
            <person name="Toyoda A."/>
            <person name="Takaki Y."/>
            <person name="Nishi S."/>
            <person name="Hori S."/>
            <person name="Arai W."/>
            <person name="Tsubouchi T."/>
            <person name="Morono Y."/>
            <person name="Uchiyama I."/>
            <person name="Ito T."/>
            <person name="Fujiyama A."/>
            <person name="Inagaki F."/>
            <person name="Takami H."/>
        </authorList>
    </citation>
    <scope>NUCLEOTIDE SEQUENCE</scope>
    <source>
        <strain evidence="2">Expedition CK06-06</strain>
    </source>
</reference>
<gene>
    <name evidence="2" type="ORF">S01H1_63387</name>
</gene>
<protein>
    <submittedName>
        <fullName evidence="2">Uncharacterized protein</fullName>
    </submittedName>
</protein>
<dbReference type="EMBL" id="BARS01041709">
    <property type="protein sequence ID" value="GAG35178.1"/>
    <property type="molecule type" value="Genomic_DNA"/>
</dbReference>
<evidence type="ECO:0000313" key="2">
    <source>
        <dbReference type="EMBL" id="GAG35178.1"/>
    </source>
</evidence>
<accession>X0XEU0</accession>
<keyword evidence="1" id="KW-0812">Transmembrane</keyword>
<keyword evidence="1" id="KW-1133">Transmembrane helix</keyword>
<comment type="caution">
    <text evidence="2">The sequence shown here is derived from an EMBL/GenBank/DDBJ whole genome shotgun (WGS) entry which is preliminary data.</text>
</comment>
<keyword evidence="1" id="KW-0472">Membrane</keyword>
<feature type="non-terminal residue" evidence="2">
    <location>
        <position position="1"/>
    </location>
</feature>
<evidence type="ECO:0000256" key="1">
    <source>
        <dbReference type="SAM" id="Phobius"/>
    </source>
</evidence>
<sequence length="38" mass="3748">DDRPRVFGLTLPVAFAIAGGVIAAVVAVVLGGAGGRER</sequence>
<organism evidence="2">
    <name type="scientific">marine sediment metagenome</name>
    <dbReference type="NCBI Taxonomy" id="412755"/>
    <lineage>
        <taxon>unclassified sequences</taxon>
        <taxon>metagenomes</taxon>
        <taxon>ecological metagenomes</taxon>
    </lineage>
</organism>
<proteinExistence type="predicted"/>